<dbReference type="InterPro" id="IPR053134">
    <property type="entry name" value="RNA-dir_DNA_polymerase"/>
</dbReference>
<dbReference type="Gene3D" id="2.40.70.10">
    <property type="entry name" value="Acid Proteases"/>
    <property type="match status" value="1"/>
</dbReference>
<dbReference type="Pfam" id="PF08284">
    <property type="entry name" value="RVP_2"/>
    <property type="match status" value="1"/>
</dbReference>
<feature type="domain" description="Retrotransposon gag" evidence="2">
    <location>
        <begin position="4"/>
        <end position="93"/>
    </location>
</feature>
<name>A0A1M2V6V4_TRAPU</name>
<dbReference type="Gene3D" id="3.10.10.10">
    <property type="entry name" value="HIV Type 1 Reverse Transcriptase, subunit A, domain 1"/>
    <property type="match status" value="2"/>
</dbReference>
<dbReference type="PANTHER" id="PTHR24559:SF440">
    <property type="entry name" value="RIBONUCLEASE H"/>
    <property type="match status" value="1"/>
</dbReference>
<reference evidence="3 4" key="1">
    <citation type="submission" date="2016-10" db="EMBL/GenBank/DDBJ databases">
        <title>Genome sequence of the basidiomycete white-rot fungus Trametes pubescens.</title>
        <authorList>
            <person name="Makela M.R."/>
            <person name="Granchi Z."/>
            <person name="Peng M."/>
            <person name="De Vries R.P."/>
            <person name="Grigoriev I."/>
            <person name="Riley R."/>
            <person name="Hilden K."/>
        </authorList>
    </citation>
    <scope>NUCLEOTIDE SEQUENCE [LARGE SCALE GENOMIC DNA]</scope>
    <source>
        <strain evidence="3 4">FBCC735</strain>
    </source>
</reference>
<dbReference type="CDD" id="cd01647">
    <property type="entry name" value="RT_LTR"/>
    <property type="match status" value="1"/>
</dbReference>
<accession>A0A1M2V6V4</accession>
<dbReference type="EMBL" id="MNAD01001624">
    <property type="protein sequence ID" value="OJT03226.1"/>
    <property type="molecule type" value="Genomic_DNA"/>
</dbReference>
<dbReference type="InterPro" id="IPR000477">
    <property type="entry name" value="RT_dom"/>
</dbReference>
<protein>
    <submittedName>
        <fullName evidence="3">Transposon Ty3-I Gag-Pol polyprotein</fullName>
    </submittedName>
</protein>
<proteinExistence type="predicted"/>
<keyword evidence="4" id="KW-1185">Reference proteome</keyword>
<dbReference type="InterPro" id="IPR043128">
    <property type="entry name" value="Rev_trsase/Diguanyl_cyclase"/>
</dbReference>
<dbReference type="PANTHER" id="PTHR24559">
    <property type="entry name" value="TRANSPOSON TY3-I GAG-POL POLYPROTEIN"/>
    <property type="match status" value="1"/>
</dbReference>
<feature type="domain" description="Reverse transcriptase" evidence="1">
    <location>
        <begin position="412"/>
        <end position="536"/>
    </location>
</feature>
<dbReference type="OMA" id="TITEWHI"/>
<sequence length="588" mass="67515">MTGGTAGPWASDFITQAQDDAQANYGTWAQFQASIKDSFEDIDEAASARVALRNLAQGKKSVEEYIIDFKNIIIRCGINQFDVIADFFYQGLNKLLRDKMFALASMPENAAALYQTAARLEQQWKIGQTYDRGNQGHKRNNFVPRRYYAQAKEKDPNAMDQSMRIPIAIITDRIVETKALIDTGAQDSFIDYRYVMKRNLRSQELKNPIRVHNTDGTANQQGTIKKCVILEIEAGGHRHLLCLLVTSLGKEAIILGLLWLQRVNAEIDFNQGTLRIDPDKVNLTLTERLCNKWFPEQDKFTGRTVSQVQIDPERKPVNDLAELPPTLQEEQESNDQDLILSYLSRIEGTITEWHIKNAYPLPLVSELVNKLKGAKIFSKLDLRSGYNNVQIKDGDQSKAAFKTHRGLFEPMLKGAKIFSKLDLRSGYNNVRIKDGDQWKAAFKTHRGLFEPMVMFFGLCNSPATFQAMMNALFKDMINEEWLVIYMDDILIFSRDKKEHEERTRRVLERLRDNDLYLKLDKCIFDAPEVEYLGMIIRENQVAMDPVKLKGIQDWKEPQDVKGVRSFLGFGNFYRSHPMEMEHCMPEGL</sequence>
<dbReference type="AlphaFoldDB" id="A0A1M2V6V4"/>
<organism evidence="3 4">
    <name type="scientific">Trametes pubescens</name>
    <name type="common">White-rot fungus</name>
    <dbReference type="NCBI Taxonomy" id="154538"/>
    <lineage>
        <taxon>Eukaryota</taxon>
        <taxon>Fungi</taxon>
        <taxon>Dikarya</taxon>
        <taxon>Basidiomycota</taxon>
        <taxon>Agaricomycotina</taxon>
        <taxon>Agaricomycetes</taxon>
        <taxon>Polyporales</taxon>
        <taxon>Polyporaceae</taxon>
        <taxon>Trametes</taxon>
    </lineage>
</organism>
<dbReference type="InterPro" id="IPR043502">
    <property type="entry name" value="DNA/RNA_pol_sf"/>
</dbReference>
<dbReference type="InterPro" id="IPR005162">
    <property type="entry name" value="Retrotrans_gag_dom"/>
</dbReference>
<dbReference type="OrthoDB" id="128646at2759"/>
<dbReference type="Pfam" id="PF00078">
    <property type="entry name" value="RVT_1"/>
    <property type="match status" value="1"/>
</dbReference>
<dbReference type="InterPro" id="IPR021109">
    <property type="entry name" value="Peptidase_aspartic_dom_sf"/>
</dbReference>
<dbReference type="CDD" id="cd00303">
    <property type="entry name" value="retropepsin_like"/>
    <property type="match status" value="1"/>
</dbReference>
<gene>
    <name evidence="3" type="ORF">TRAPUB_6190</name>
</gene>
<dbReference type="SUPFAM" id="SSF50630">
    <property type="entry name" value="Acid proteases"/>
    <property type="match status" value="1"/>
</dbReference>
<evidence type="ECO:0000313" key="4">
    <source>
        <dbReference type="Proteomes" id="UP000184267"/>
    </source>
</evidence>
<dbReference type="Gene3D" id="3.30.70.270">
    <property type="match status" value="3"/>
</dbReference>
<dbReference type="Proteomes" id="UP000184267">
    <property type="component" value="Unassembled WGS sequence"/>
</dbReference>
<dbReference type="Pfam" id="PF03732">
    <property type="entry name" value="Retrotrans_gag"/>
    <property type="match status" value="1"/>
</dbReference>
<comment type="caution">
    <text evidence="3">The sequence shown here is derived from an EMBL/GenBank/DDBJ whole genome shotgun (WGS) entry which is preliminary data.</text>
</comment>
<evidence type="ECO:0000259" key="1">
    <source>
        <dbReference type="Pfam" id="PF00078"/>
    </source>
</evidence>
<dbReference type="STRING" id="154538.A0A1M2V6V4"/>
<evidence type="ECO:0000259" key="2">
    <source>
        <dbReference type="Pfam" id="PF03732"/>
    </source>
</evidence>
<dbReference type="SUPFAM" id="SSF56672">
    <property type="entry name" value="DNA/RNA polymerases"/>
    <property type="match status" value="2"/>
</dbReference>
<evidence type="ECO:0000313" key="3">
    <source>
        <dbReference type="EMBL" id="OJT03226.1"/>
    </source>
</evidence>